<protein>
    <submittedName>
        <fullName evidence="1">Uncharacterized protein</fullName>
    </submittedName>
</protein>
<evidence type="ECO:0000313" key="1">
    <source>
        <dbReference type="EnsemblMetazoa" id="GPPI038235-PA"/>
    </source>
</evidence>
<organism evidence="1 2">
    <name type="scientific">Glossina palpalis gambiensis</name>
    <dbReference type="NCBI Taxonomy" id="67801"/>
    <lineage>
        <taxon>Eukaryota</taxon>
        <taxon>Metazoa</taxon>
        <taxon>Ecdysozoa</taxon>
        <taxon>Arthropoda</taxon>
        <taxon>Hexapoda</taxon>
        <taxon>Insecta</taxon>
        <taxon>Pterygota</taxon>
        <taxon>Neoptera</taxon>
        <taxon>Endopterygota</taxon>
        <taxon>Diptera</taxon>
        <taxon>Brachycera</taxon>
        <taxon>Muscomorpha</taxon>
        <taxon>Hippoboscoidea</taxon>
        <taxon>Glossinidae</taxon>
        <taxon>Glossina</taxon>
    </lineage>
</organism>
<accession>A0A1B0BRF0</accession>
<dbReference type="AlphaFoldDB" id="A0A1B0BRF0"/>
<keyword evidence="2" id="KW-1185">Reference proteome</keyword>
<dbReference type="EnsemblMetazoa" id="GPPI038235-RA">
    <property type="protein sequence ID" value="GPPI038235-PA"/>
    <property type="gene ID" value="GPPI038235"/>
</dbReference>
<sequence length="91" mass="10484">MSKVMDNISLEVPTYIALHKLIANDFLKMQYNFYNGYDYFNLLPPSSSWEHSVKSKNDHISDRRGKSYKDICRMVNTNGFTNPGGVPVCPY</sequence>
<proteinExistence type="predicted"/>
<dbReference type="VEuPathDB" id="VectorBase:GPPI038235"/>
<reference evidence="2" key="1">
    <citation type="submission" date="2015-01" db="EMBL/GenBank/DDBJ databases">
        <authorList>
            <person name="Aksoy S."/>
            <person name="Warren W."/>
            <person name="Wilson R.K."/>
        </authorList>
    </citation>
    <scope>NUCLEOTIDE SEQUENCE [LARGE SCALE GENOMIC DNA]</scope>
    <source>
        <strain evidence="2">IAEA</strain>
    </source>
</reference>
<evidence type="ECO:0000313" key="2">
    <source>
        <dbReference type="Proteomes" id="UP000092460"/>
    </source>
</evidence>
<dbReference type="EMBL" id="JXJN01019080">
    <property type="status" value="NOT_ANNOTATED_CDS"/>
    <property type="molecule type" value="Genomic_DNA"/>
</dbReference>
<dbReference type="Proteomes" id="UP000092460">
    <property type="component" value="Unassembled WGS sequence"/>
</dbReference>
<reference evidence="1" key="2">
    <citation type="submission" date="2020-05" db="UniProtKB">
        <authorList>
            <consortium name="EnsemblMetazoa"/>
        </authorList>
    </citation>
    <scope>IDENTIFICATION</scope>
    <source>
        <strain evidence="1">IAEA</strain>
    </source>
</reference>
<name>A0A1B0BRF0_9MUSC</name>